<dbReference type="PROSITE" id="PS51272">
    <property type="entry name" value="SLH"/>
    <property type="match status" value="1"/>
</dbReference>
<reference evidence="3" key="1">
    <citation type="submission" date="2018-04" db="EMBL/GenBank/DDBJ databases">
        <authorList>
            <person name="Cornet L."/>
        </authorList>
    </citation>
    <scope>NUCLEOTIDE SEQUENCE [LARGE SCALE GENOMIC DNA]</scope>
</reference>
<dbReference type="AlphaFoldDB" id="A0A2W4TK24"/>
<feature type="domain" description="SLH" evidence="1">
    <location>
        <begin position="2"/>
        <end position="66"/>
    </location>
</feature>
<name>A0A2W4TK24_9CYAN</name>
<proteinExistence type="predicted"/>
<accession>A0A2W4TK24</accession>
<dbReference type="EMBL" id="QBMC01000248">
    <property type="protein sequence ID" value="PZO09526.1"/>
    <property type="molecule type" value="Genomic_DNA"/>
</dbReference>
<evidence type="ECO:0000313" key="3">
    <source>
        <dbReference type="Proteomes" id="UP000249354"/>
    </source>
</evidence>
<dbReference type="InterPro" id="IPR001119">
    <property type="entry name" value="SLH_dom"/>
</dbReference>
<evidence type="ECO:0000259" key="1">
    <source>
        <dbReference type="PROSITE" id="PS51272"/>
    </source>
</evidence>
<sequence length="563" mass="61321">MQQYFKDATTVPDYAKGLIFSLNNLGVVVNYPNVNQLRPNANISRAEATALLCRIKAFTTSGKYYTPAQYVPNIGGEWTMNEDFTLKSAIPLPQSTVGRITGLLNTTATLNQKLFFFMNESESDSEMWASDGTVTGTSAVTRLAIATADPKGETGLSRPKVIASSADGFWLSENKYQSETSSDSLWFSNGSADGTRSVISLSPDLQQLLSQPETILEVQPDSLLNNRFLFVVSASTGPQIWSTNGINDAGTQLLANFSEPDSSIANYQLTLLSATEQYMFFHSSLLEREDFLGRSDGTAEGTIRLANILPVSTAIHNNRAYFTAFNQTVGWELWTSDGSVKGTAPIQNINLPEEGASPQLLAGLGDRFFVLSQSLEGLELWETQGTSGSTKLVQNLGADYSLQKAQSVFQWQGKLYFNVEVRRPNQPDNGYQDIETDTELWVTDGTASGTKRLATVAVEPDSFTPFKGQLFFVGDGGEGKELWATAGNTKDTRQIIDLMPGSIQTEPPPCAAPLPGDAVSKYCRSVKIPRSADVRSLTVRGDFLYFIVSDTSLMRTDGTALGK</sequence>
<comment type="caution">
    <text evidence="2">The sequence shown here is derived from an EMBL/GenBank/DDBJ whole genome shotgun (WGS) entry which is preliminary data.</text>
</comment>
<reference evidence="2 3" key="2">
    <citation type="submission" date="2018-06" db="EMBL/GenBank/DDBJ databases">
        <title>Metagenomic assembly of (sub)arctic Cyanobacteria and their associated microbiome from non-axenic cultures.</title>
        <authorList>
            <person name="Baurain D."/>
        </authorList>
    </citation>
    <scope>NUCLEOTIDE SEQUENCE [LARGE SCALE GENOMIC DNA]</scope>
    <source>
        <strain evidence="2">ULC129bin1</strain>
    </source>
</reference>
<organism evidence="2 3">
    <name type="scientific">Leptolyngbya foveolarum</name>
    <dbReference type="NCBI Taxonomy" id="47253"/>
    <lineage>
        <taxon>Bacteria</taxon>
        <taxon>Bacillati</taxon>
        <taxon>Cyanobacteriota</taxon>
        <taxon>Cyanophyceae</taxon>
        <taxon>Leptolyngbyales</taxon>
        <taxon>Leptolyngbyaceae</taxon>
        <taxon>Leptolyngbya group</taxon>
        <taxon>Leptolyngbya</taxon>
    </lineage>
</organism>
<dbReference type="Proteomes" id="UP000249354">
    <property type="component" value="Unassembled WGS sequence"/>
</dbReference>
<evidence type="ECO:0000313" key="2">
    <source>
        <dbReference type="EMBL" id="PZO09526.1"/>
    </source>
</evidence>
<gene>
    <name evidence="2" type="ORF">DCF25_21535</name>
</gene>
<protein>
    <recommendedName>
        <fullName evidence="1">SLH domain-containing protein</fullName>
    </recommendedName>
</protein>